<protein>
    <submittedName>
        <fullName evidence="3">Uncharacterized protein</fullName>
    </submittedName>
</protein>
<proteinExistence type="predicted"/>
<name>A0A915P3L2_9BILA</name>
<accession>A0A915P3L2</accession>
<evidence type="ECO:0000313" key="2">
    <source>
        <dbReference type="Proteomes" id="UP000887560"/>
    </source>
</evidence>
<keyword evidence="1" id="KW-0812">Transmembrane</keyword>
<evidence type="ECO:0000256" key="1">
    <source>
        <dbReference type="SAM" id="Phobius"/>
    </source>
</evidence>
<sequence length="73" mass="7581">MIGLIASAVECSYLTVATFSALFSILQPKIKSSLILISIPILAALAPTTLAANKIVSEDGESDGLDMSKSILN</sequence>
<keyword evidence="1" id="KW-1133">Transmembrane helix</keyword>
<keyword evidence="1" id="KW-0472">Membrane</keyword>
<dbReference type="AlphaFoldDB" id="A0A915P3L2"/>
<dbReference type="Proteomes" id="UP000887560">
    <property type="component" value="Unplaced"/>
</dbReference>
<evidence type="ECO:0000313" key="3">
    <source>
        <dbReference type="WBParaSite" id="scf7180000422235.g8596"/>
    </source>
</evidence>
<feature type="transmembrane region" description="Helical" evidence="1">
    <location>
        <begin position="6"/>
        <end position="26"/>
    </location>
</feature>
<dbReference type="WBParaSite" id="scf7180000422235.g8596">
    <property type="protein sequence ID" value="scf7180000422235.g8596"/>
    <property type="gene ID" value="scf7180000422235.g8596"/>
</dbReference>
<organism evidence="2 3">
    <name type="scientific">Meloidogyne floridensis</name>
    <dbReference type="NCBI Taxonomy" id="298350"/>
    <lineage>
        <taxon>Eukaryota</taxon>
        <taxon>Metazoa</taxon>
        <taxon>Ecdysozoa</taxon>
        <taxon>Nematoda</taxon>
        <taxon>Chromadorea</taxon>
        <taxon>Rhabditida</taxon>
        <taxon>Tylenchina</taxon>
        <taxon>Tylenchomorpha</taxon>
        <taxon>Tylenchoidea</taxon>
        <taxon>Meloidogynidae</taxon>
        <taxon>Meloidogyninae</taxon>
        <taxon>Meloidogyne</taxon>
    </lineage>
</organism>
<reference evidence="3" key="1">
    <citation type="submission" date="2022-11" db="UniProtKB">
        <authorList>
            <consortium name="WormBaseParasite"/>
        </authorList>
    </citation>
    <scope>IDENTIFICATION</scope>
</reference>
<keyword evidence="2" id="KW-1185">Reference proteome</keyword>
<feature type="transmembrane region" description="Helical" evidence="1">
    <location>
        <begin position="33"/>
        <end position="52"/>
    </location>
</feature>